<evidence type="ECO:0000256" key="1">
    <source>
        <dbReference type="SAM" id="MobiDB-lite"/>
    </source>
</evidence>
<proteinExistence type="predicted"/>
<feature type="region of interest" description="Disordered" evidence="1">
    <location>
        <begin position="1"/>
        <end position="46"/>
    </location>
</feature>
<evidence type="ECO:0000313" key="3">
    <source>
        <dbReference type="Proteomes" id="UP000076584"/>
    </source>
</evidence>
<sequence>MSGSSYNQRPASSYLQSAFSGSANTTGRPRDTPSDQTPYTTYTSSSLDPMETFWVTGQGTHRTRHALNELARFDQQWSSASRR</sequence>
<dbReference type="Proteomes" id="UP000076584">
    <property type="component" value="Unassembled WGS sequence"/>
</dbReference>
<dbReference type="OrthoDB" id="4850618at2759"/>
<comment type="caution">
    <text evidence="2">The sequence shown here is derived from an EMBL/GenBank/DDBJ whole genome shotgun (WGS) entry which is preliminary data.</text>
</comment>
<dbReference type="EMBL" id="LFIW01002137">
    <property type="protein sequence ID" value="KZL79169.1"/>
    <property type="molecule type" value="Genomic_DNA"/>
</dbReference>
<organism evidence="2 3">
    <name type="scientific">Colletotrichum incanum</name>
    <name type="common">Soybean anthracnose fungus</name>
    <dbReference type="NCBI Taxonomy" id="1573173"/>
    <lineage>
        <taxon>Eukaryota</taxon>
        <taxon>Fungi</taxon>
        <taxon>Dikarya</taxon>
        <taxon>Ascomycota</taxon>
        <taxon>Pezizomycotina</taxon>
        <taxon>Sordariomycetes</taxon>
        <taxon>Hypocreomycetidae</taxon>
        <taxon>Glomerellales</taxon>
        <taxon>Glomerellaceae</taxon>
        <taxon>Colletotrichum</taxon>
        <taxon>Colletotrichum spaethianum species complex</taxon>
    </lineage>
</organism>
<evidence type="ECO:0000313" key="2">
    <source>
        <dbReference type="EMBL" id="KZL79169.1"/>
    </source>
</evidence>
<keyword evidence="3" id="KW-1185">Reference proteome</keyword>
<accession>A0A166ZP00</accession>
<feature type="compositionally biased region" description="Polar residues" evidence="1">
    <location>
        <begin position="34"/>
        <end position="46"/>
    </location>
</feature>
<protein>
    <submittedName>
        <fullName evidence="2">Uncharacterized protein</fullName>
    </submittedName>
</protein>
<name>A0A166ZP00_COLIC</name>
<dbReference type="AlphaFoldDB" id="A0A166ZP00"/>
<reference evidence="2 3" key="1">
    <citation type="submission" date="2015-06" db="EMBL/GenBank/DDBJ databases">
        <title>Survival trade-offs in plant roots during colonization by closely related pathogenic and mutualistic fungi.</title>
        <authorList>
            <person name="Hacquard S."/>
            <person name="Kracher B."/>
            <person name="Hiruma K."/>
            <person name="Weinman A."/>
            <person name="Muench P."/>
            <person name="Garrido Oter R."/>
            <person name="Ver Loren van Themaat E."/>
            <person name="Dallerey J.-F."/>
            <person name="Damm U."/>
            <person name="Henrissat B."/>
            <person name="Lespinet O."/>
            <person name="Thon M."/>
            <person name="Kemen E."/>
            <person name="McHardy A.C."/>
            <person name="Schulze-Lefert P."/>
            <person name="O'Connell R.J."/>
        </authorList>
    </citation>
    <scope>NUCLEOTIDE SEQUENCE [LARGE SCALE GENOMIC DNA]</scope>
    <source>
        <strain evidence="2 3">MAFF 238704</strain>
    </source>
</reference>
<feature type="compositionally biased region" description="Polar residues" evidence="1">
    <location>
        <begin position="1"/>
        <end position="27"/>
    </location>
</feature>
<gene>
    <name evidence="2" type="ORF">CI238_09529</name>
</gene>